<protein>
    <recommendedName>
        <fullName evidence="10">YicC family protein</fullName>
    </recommendedName>
</protein>
<sequence>MLQSMTGQGDATLPRDGMVVSVEVRAINGRYFKLSYRGSEGCGALESRVDAVIRQAIRRGTVQVEVKVARKSAADPYRLNTEVLAGYYRQLETLFHQFHPNSTPALESLLALPGVVEENQASEGVDEIWPLVEETLHAALANLAQMRADEGRAMATDLAHNCRTIGVELTAIEARAPEVVQAYRGRLVERMNAFLQQHDLRLEASDLLREVAVFAERCDISEEVVRLRSHLEQFDTILQQEESAGRKLEFLTQEMFRETNTIGSKANDAEVARHVIEIKAAIERMREMIQNVE</sequence>
<dbReference type="RefSeq" id="WP_231756568.1">
    <property type="nucleotide sequence ID" value="NZ_CP036433.1"/>
</dbReference>
<dbReference type="NCBIfam" id="TIGR00255">
    <property type="entry name" value="YicC/YloC family endoribonuclease"/>
    <property type="match status" value="1"/>
</dbReference>
<feature type="domain" description="Endoribonuclease YicC-like N-terminal" evidence="6">
    <location>
        <begin position="2"/>
        <end position="155"/>
    </location>
</feature>
<dbReference type="GO" id="GO:0016787">
    <property type="term" value="F:hydrolase activity"/>
    <property type="evidence" value="ECO:0007669"/>
    <property type="project" value="UniProtKB-KW"/>
</dbReference>
<dbReference type="PANTHER" id="PTHR30636">
    <property type="entry name" value="UPF0701 PROTEIN YICC"/>
    <property type="match status" value="1"/>
</dbReference>
<evidence type="ECO:0000313" key="9">
    <source>
        <dbReference type="Proteomes" id="UP000317648"/>
    </source>
</evidence>
<name>A0A518DQX2_9BACT</name>
<reference evidence="8 9" key="1">
    <citation type="submission" date="2019-02" db="EMBL/GenBank/DDBJ databases">
        <title>Deep-cultivation of Planctomycetes and their phenomic and genomic characterization uncovers novel biology.</title>
        <authorList>
            <person name="Wiegand S."/>
            <person name="Jogler M."/>
            <person name="Boedeker C."/>
            <person name="Pinto D."/>
            <person name="Vollmers J."/>
            <person name="Rivas-Marin E."/>
            <person name="Kohn T."/>
            <person name="Peeters S.H."/>
            <person name="Heuer A."/>
            <person name="Rast P."/>
            <person name="Oberbeckmann S."/>
            <person name="Bunk B."/>
            <person name="Jeske O."/>
            <person name="Meyerdierks A."/>
            <person name="Storesund J.E."/>
            <person name="Kallscheuer N."/>
            <person name="Luecker S."/>
            <person name="Lage O.M."/>
            <person name="Pohl T."/>
            <person name="Merkel B.J."/>
            <person name="Hornburger P."/>
            <person name="Mueller R.-W."/>
            <person name="Bruemmer F."/>
            <person name="Labrenz M."/>
            <person name="Spormann A.M."/>
            <person name="Op den Camp H."/>
            <person name="Overmann J."/>
            <person name="Amann R."/>
            <person name="Jetten M.S.M."/>
            <person name="Mascher T."/>
            <person name="Medema M.H."/>
            <person name="Devos D.P."/>
            <person name="Kaster A.-K."/>
            <person name="Ovreas L."/>
            <person name="Rohde M."/>
            <person name="Galperin M.Y."/>
            <person name="Jogler C."/>
        </authorList>
    </citation>
    <scope>NUCLEOTIDE SEQUENCE [LARGE SCALE GENOMIC DNA]</scope>
    <source>
        <strain evidence="8 9">Pla85_3_4</strain>
    </source>
</reference>
<evidence type="ECO:0000256" key="5">
    <source>
        <dbReference type="ARBA" id="ARBA00035648"/>
    </source>
</evidence>
<dbReference type="InterPro" id="IPR013527">
    <property type="entry name" value="YicC-like_N"/>
</dbReference>
<dbReference type="PANTHER" id="PTHR30636:SF3">
    <property type="entry name" value="UPF0701 PROTEIN YICC"/>
    <property type="match status" value="1"/>
</dbReference>
<evidence type="ECO:0000256" key="4">
    <source>
        <dbReference type="ARBA" id="ARBA00022801"/>
    </source>
</evidence>
<comment type="cofactor">
    <cofactor evidence="1">
        <name>a divalent metal cation</name>
        <dbReference type="ChEBI" id="CHEBI:60240"/>
    </cofactor>
</comment>
<dbReference type="Pfam" id="PF03755">
    <property type="entry name" value="YicC-like_N"/>
    <property type="match status" value="1"/>
</dbReference>
<proteinExistence type="inferred from homology"/>
<dbReference type="InterPro" id="IPR005229">
    <property type="entry name" value="YicC/YloC-like"/>
</dbReference>
<feature type="domain" description="Endoribonuclease YicC-like C-terminal" evidence="7">
    <location>
        <begin position="172"/>
        <end position="293"/>
    </location>
</feature>
<evidence type="ECO:0008006" key="10">
    <source>
        <dbReference type="Google" id="ProtNLM"/>
    </source>
</evidence>
<accession>A0A518DQX2</accession>
<keyword evidence="2" id="KW-0540">Nuclease</keyword>
<evidence type="ECO:0000259" key="7">
    <source>
        <dbReference type="Pfam" id="PF08340"/>
    </source>
</evidence>
<comment type="similarity">
    <text evidence="5">Belongs to the YicC/YloC family.</text>
</comment>
<evidence type="ECO:0000256" key="1">
    <source>
        <dbReference type="ARBA" id="ARBA00001968"/>
    </source>
</evidence>
<gene>
    <name evidence="8" type="ORF">Pla8534_20280</name>
</gene>
<organism evidence="8 9">
    <name type="scientific">Lignipirellula cremea</name>
    <dbReference type="NCBI Taxonomy" id="2528010"/>
    <lineage>
        <taxon>Bacteria</taxon>
        <taxon>Pseudomonadati</taxon>
        <taxon>Planctomycetota</taxon>
        <taxon>Planctomycetia</taxon>
        <taxon>Pirellulales</taxon>
        <taxon>Pirellulaceae</taxon>
        <taxon>Lignipirellula</taxon>
    </lineage>
</organism>
<dbReference type="AlphaFoldDB" id="A0A518DQX2"/>
<dbReference type="Proteomes" id="UP000317648">
    <property type="component" value="Chromosome"/>
</dbReference>
<evidence type="ECO:0000259" key="6">
    <source>
        <dbReference type="Pfam" id="PF03755"/>
    </source>
</evidence>
<keyword evidence="3" id="KW-0255">Endonuclease</keyword>
<evidence type="ECO:0000313" key="8">
    <source>
        <dbReference type="EMBL" id="QDU94240.1"/>
    </source>
</evidence>
<keyword evidence="4" id="KW-0378">Hydrolase</keyword>
<dbReference type="GO" id="GO:0004521">
    <property type="term" value="F:RNA endonuclease activity"/>
    <property type="evidence" value="ECO:0007669"/>
    <property type="project" value="InterPro"/>
</dbReference>
<evidence type="ECO:0000256" key="2">
    <source>
        <dbReference type="ARBA" id="ARBA00022722"/>
    </source>
</evidence>
<keyword evidence="9" id="KW-1185">Reference proteome</keyword>
<dbReference type="InterPro" id="IPR013551">
    <property type="entry name" value="YicC-like_C"/>
</dbReference>
<dbReference type="Pfam" id="PF08340">
    <property type="entry name" value="YicC-like_C"/>
    <property type="match status" value="1"/>
</dbReference>
<dbReference type="KEGG" id="lcre:Pla8534_20280"/>
<dbReference type="EMBL" id="CP036433">
    <property type="protein sequence ID" value="QDU94240.1"/>
    <property type="molecule type" value="Genomic_DNA"/>
</dbReference>
<evidence type="ECO:0000256" key="3">
    <source>
        <dbReference type="ARBA" id="ARBA00022759"/>
    </source>
</evidence>